<dbReference type="EMBL" id="LS991951">
    <property type="protein sequence ID" value="SYV97576.1"/>
    <property type="molecule type" value="Genomic_DNA"/>
</dbReference>
<accession>A0A3B0Q489</accession>
<sequence length="90" mass="10406">MVSGALNAFESYVNDEIGKAEKFEDDYKKQLSKITYLKIVDSYIKKHKQEIQENPIGKGLNFLFPKMISTNRNVNVSEIKIGEKTYSNVW</sequence>
<feature type="non-terminal residue" evidence="1">
    <location>
        <position position="90"/>
    </location>
</feature>
<organism evidence="1 2">
    <name type="scientific">Mycoplasmopsis edwardii</name>
    <dbReference type="NCBI Taxonomy" id="53558"/>
    <lineage>
        <taxon>Bacteria</taxon>
        <taxon>Bacillati</taxon>
        <taxon>Mycoplasmatota</taxon>
        <taxon>Mycoplasmoidales</taxon>
        <taxon>Metamycoplasmataceae</taxon>
        <taxon>Mycoplasmopsis</taxon>
    </lineage>
</organism>
<name>A0A3B0Q489_9BACT</name>
<gene>
    <name evidence="1" type="ORF">NCTC10132_00942</name>
</gene>
<dbReference type="AlphaFoldDB" id="A0A3B0Q489"/>
<keyword evidence="2" id="KW-1185">Reference proteome</keyword>
<evidence type="ECO:0000313" key="2">
    <source>
        <dbReference type="Proteomes" id="UP000257559"/>
    </source>
</evidence>
<protein>
    <submittedName>
        <fullName evidence="1">Uncharacterized protein</fullName>
    </submittedName>
</protein>
<dbReference type="KEGG" id="medw:NCTC10132_00942"/>
<evidence type="ECO:0000313" key="1">
    <source>
        <dbReference type="EMBL" id="SYV97576.1"/>
    </source>
</evidence>
<reference evidence="2" key="1">
    <citation type="submission" date="2018-06" db="EMBL/GenBank/DDBJ databases">
        <authorList>
            <consortium name="Pathogen Informatics"/>
        </authorList>
    </citation>
    <scope>NUCLEOTIDE SEQUENCE [LARGE SCALE GENOMIC DNA]</scope>
    <source>
        <strain evidence="2">NCTC10132</strain>
    </source>
</reference>
<dbReference type="Proteomes" id="UP000257559">
    <property type="component" value="Chromosome"/>
</dbReference>
<proteinExistence type="predicted"/>